<name>A0A101A6L9_9MYCO</name>
<gene>
    <name evidence="2" type="ORF">AU192_18510</name>
</gene>
<evidence type="ECO:0000313" key="3">
    <source>
        <dbReference type="Proteomes" id="UP000053707"/>
    </source>
</evidence>
<dbReference type="Proteomes" id="UP000053707">
    <property type="component" value="Unassembled WGS sequence"/>
</dbReference>
<protein>
    <recommendedName>
        <fullName evidence="4">GAF domain-containing protein</fullName>
    </recommendedName>
</protein>
<evidence type="ECO:0000256" key="1">
    <source>
        <dbReference type="SAM" id="MobiDB-lite"/>
    </source>
</evidence>
<accession>A0A101A6L9</accession>
<dbReference type="EMBL" id="LQIR01000021">
    <property type="protein sequence ID" value="KUI15335.1"/>
    <property type="molecule type" value="Genomic_DNA"/>
</dbReference>
<proteinExistence type="predicted"/>
<dbReference type="RefSeq" id="WP_064396628.1">
    <property type="nucleotide sequence ID" value="NZ_LQIR01000021.1"/>
</dbReference>
<reference evidence="2 3" key="1">
    <citation type="submission" date="2016-01" db="EMBL/GenBank/DDBJ databases">
        <authorList>
            <consortium name="TB Trials Study Group"/>
            <person name="Sutton G."/>
            <person name="Brinkac L."/>
            <person name="Sanka R."/>
            <person name="Adams M."/>
            <person name="Lau E.L."/>
            <person name="Macaden R."/>
            <person name="Grewal H.M.S."/>
        </authorList>
    </citation>
    <scope>NUCLEOTIDE SEQUENCE [LARGE SCALE GENOMIC DNA]</scope>
    <source>
        <strain evidence="2 3">IS-1744</strain>
    </source>
</reference>
<evidence type="ECO:0000313" key="2">
    <source>
        <dbReference type="EMBL" id="KUI15335.1"/>
    </source>
</evidence>
<feature type="compositionally biased region" description="Basic and acidic residues" evidence="1">
    <location>
        <begin position="126"/>
        <end position="146"/>
    </location>
</feature>
<comment type="caution">
    <text evidence="2">The sequence shown here is derived from an EMBL/GenBank/DDBJ whole genome shotgun (WGS) entry which is preliminary data.</text>
</comment>
<sequence>MTAVYRAPMRSRRDDIDPQASLDRALSVGVVGFGDAGFGERLARRVDRFADIEDGSFVWTRDADGLFWLGRIEGPYRRDDTDEAAAVDLVHVRPCRWLSEPILESDVPAAVLATYARGGRNFQQTHDPDVGPHTERVWDARSDQIS</sequence>
<organism evidence="2 3">
    <name type="scientific">Mycobacterium lehmannii</name>
    <dbReference type="NCBI Taxonomy" id="2048550"/>
    <lineage>
        <taxon>Bacteria</taxon>
        <taxon>Bacillati</taxon>
        <taxon>Actinomycetota</taxon>
        <taxon>Actinomycetes</taxon>
        <taxon>Mycobacteriales</taxon>
        <taxon>Mycobacteriaceae</taxon>
        <taxon>Mycobacterium</taxon>
    </lineage>
</organism>
<keyword evidence="3" id="KW-1185">Reference proteome</keyword>
<feature type="region of interest" description="Disordered" evidence="1">
    <location>
        <begin position="122"/>
        <end position="146"/>
    </location>
</feature>
<evidence type="ECO:0008006" key="4">
    <source>
        <dbReference type="Google" id="ProtNLM"/>
    </source>
</evidence>
<dbReference type="AlphaFoldDB" id="A0A101A6L9"/>